<dbReference type="Proteomes" id="UP001549749">
    <property type="component" value="Unassembled WGS sequence"/>
</dbReference>
<dbReference type="EMBL" id="JBEXAC010000001">
    <property type="protein sequence ID" value="MET6996493.1"/>
    <property type="molecule type" value="Genomic_DNA"/>
</dbReference>
<comment type="caution">
    <text evidence="1">The sequence shown here is derived from an EMBL/GenBank/DDBJ whole genome shotgun (WGS) entry which is preliminary data.</text>
</comment>
<organism evidence="1 2">
    <name type="scientific">Chitinophaga defluvii</name>
    <dbReference type="NCBI Taxonomy" id="3163343"/>
    <lineage>
        <taxon>Bacteria</taxon>
        <taxon>Pseudomonadati</taxon>
        <taxon>Bacteroidota</taxon>
        <taxon>Chitinophagia</taxon>
        <taxon>Chitinophagales</taxon>
        <taxon>Chitinophagaceae</taxon>
        <taxon>Chitinophaga</taxon>
    </lineage>
</organism>
<evidence type="ECO:0000313" key="1">
    <source>
        <dbReference type="EMBL" id="MET6996493.1"/>
    </source>
</evidence>
<reference evidence="1 2" key="1">
    <citation type="submission" date="2024-06" db="EMBL/GenBank/DDBJ databases">
        <title>Chitinophaga defluvii sp. nov., isolated from municipal sewage.</title>
        <authorList>
            <person name="Zhang L."/>
        </authorList>
    </citation>
    <scope>NUCLEOTIDE SEQUENCE [LARGE SCALE GENOMIC DNA]</scope>
    <source>
        <strain evidence="1 2">H8</strain>
    </source>
</reference>
<accession>A0ABV2T0D6</accession>
<evidence type="ECO:0000313" key="2">
    <source>
        <dbReference type="Proteomes" id="UP001549749"/>
    </source>
</evidence>
<dbReference type="RefSeq" id="WP_354659135.1">
    <property type="nucleotide sequence ID" value="NZ_JBEXAC010000001.1"/>
</dbReference>
<proteinExistence type="predicted"/>
<sequence>MMKNKWYYLGLLLFTGVVSGTTACKRAINQNKPEVYTPREDTTTYISDLALLYQGGTHRLPWYKDQLQPYIYRSETPGKIDWLFDGFLFIEFKDNLGHEYAEGYAERPAGKVEWEWLLNRNFEKDKAIAALDGVLDSLARLKQIPARKRKVVLTLPEPIVGFKDWGRINHSSLDFDSASHRLNACKWYIETALEKWKTANFKHLELMGFYWVAEHNTGAAEILPEVSRFIHQKDKRFYWIPYYGAEGAGQWKEMGFDIAYQQPNYFFNTITPYDILTGALNFAKKHKMALEMEFDSRVVDQPEFRSRYSAYIREFQNYGVWENLPVAYYEGGSGWLDMFRSKDVEVRKLYDQLADIIIKRQHSTDARLVK</sequence>
<gene>
    <name evidence="1" type="ORF">ABR189_03910</name>
</gene>
<protein>
    <submittedName>
        <fullName evidence="1">DUF4855 domain-containing protein</fullName>
    </submittedName>
</protein>
<keyword evidence="2" id="KW-1185">Reference proteome</keyword>
<dbReference type="InterPro" id="IPR032329">
    <property type="entry name" value="DUF4855"/>
</dbReference>
<name>A0ABV2T0D6_9BACT</name>
<dbReference type="Pfam" id="PF16147">
    <property type="entry name" value="DUF4855"/>
    <property type="match status" value="1"/>
</dbReference>
<dbReference type="PROSITE" id="PS51257">
    <property type="entry name" value="PROKAR_LIPOPROTEIN"/>
    <property type="match status" value="1"/>
</dbReference>